<proteinExistence type="predicted"/>
<organism evidence="1 2">
    <name type="scientific">Favolaschia claudopus</name>
    <dbReference type="NCBI Taxonomy" id="2862362"/>
    <lineage>
        <taxon>Eukaryota</taxon>
        <taxon>Fungi</taxon>
        <taxon>Dikarya</taxon>
        <taxon>Basidiomycota</taxon>
        <taxon>Agaricomycotina</taxon>
        <taxon>Agaricomycetes</taxon>
        <taxon>Agaricomycetidae</taxon>
        <taxon>Agaricales</taxon>
        <taxon>Marasmiineae</taxon>
        <taxon>Mycenaceae</taxon>
        <taxon>Favolaschia</taxon>
    </lineage>
</organism>
<reference evidence="1 2" key="1">
    <citation type="journal article" date="2024" name="J Genomics">
        <title>Draft genome sequencing and assembly of Favolaschia claudopus CIRM-BRFM 2984 isolated from oak limbs.</title>
        <authorList>
            <person name="Navarro D."/>
            <person name="Drula E."/>
            <person name="Chaduli D."/>
            <person name="Cazenave R."/>
            <person name="Ahrendt S."/>
            <person name="Wang J."/>
            <person name="Lipzen A."/>
            <person name="Daum C."/>
            <person name="Barry K."/>
            <person name="Grigoriev I.V."/>
            <person name="Favel A."/>
            <person name="Rosso M.N."/>
            <person name="Martin F."/>
        </authorList>
    </citation>
    <scope>NUCLEOTIDE SEQUENCE [LARGE SCALE GENOMIC DNA]</scope>
    <source>
        <strain evidence="1 2">CIRM-BRFM 2984</strain>
    </source>
</reference>
<protein>
    <submittedName>
        <fullName evidence="1">Uncharacterized protein</fullName>
    </submittedName>
</protein>
<comment type="caution">
    <text evidence="1">The sequence shown here is derived from an EMBL/GenBank/DDBJ whole genome shotgun (WGS) entry which is preliminary data.</text>
</comment>
<evidence type="ECO:0000313" key="2">
    <source>
        <dbReference type="Proteomes" id="UP001362999"/>
    </source>
</evidence>
<dbReference type="Proteomes" id="UP001362999">
    <property type="component" value="Unassembled WGS sequence"/>
</dbReference>
<dbReference type="InterPro" id="IPR041078">
    <property type="entry name" value="Plavaka"/>
</dbReference>
<evidence type="ECO:0000313" key="1">
    <source>
        <dbReference type="EMBL" id="KAK7029092.1"/>
    </source>
</evidence>
<dbReference type="EMBL" id="JAWWNJ010000027">
    <property type="protein sequence ID" value="KAK7029092.1"/>
    <property type="molecule type" value="Genomic_DNA"/>
</dbReference>
<name>A0AAW0BR44_9AGAR</name>
<keyword evidence="2" id="KW-1185">Reference proteome</keyword>
<gene>
    <name evidence="1" type="ORF">R3P38DRAFT_2775682</name>
</gene>
<dbReference type="Pfam" id="PF18759">
    <property type="entry name" value="Plavaka"/>
    <property type="match status" value="1"/>
</dbReference>
<dbReference type="AlphaFoldDB" id="A0AAW0BR44"/>
<sequence>MSESRRAIWNENWMLRPGANISKLSHICTVGIASIATQQSFLWTEARNLYPWFPFRTRADFGVAEIAVKGRLNHELTDRLIKGANTEWSKGESRVTLKDEKAMQKVLGKACRYGVTFKSASISAMYRGEERTVHFQYQDPWDWITTLLFDPTLAPCTMYNSVQKFYCEGTITEDYEERIIDEPNTGDAWARFEAELPDVDEEGYRHCLLPLQFWTDDGLVTKRITAHPMVLRALFLPSHIRNASGNGGGVLVGYMPPILNPADPSDRSGRETLEFARFKMEIYQKVLTVMFSSLRGRSWHGEPIRCPDGRDRMFHPGIFIDSLDGKEAAYFNAGRAALANHPCPKCLVFKTDLHKITGDFKRGISFVATRASTTSLAMAVFLLSRRSPVYILRAHALYCVVDFRVVAMLKLRLFGCLDRAGGNQRHGGTDVR</sequence>
<accession>A0AAW0BR44</accession>